<protein>
    <recommendedName>
        <fullName evidence="4">PQQ-binding-like beta-propeller repeat protein</fullName>
    </recommendedName>
</protein>
<evidence type="ECO:0000313" key="2">
    <source>
        <dbReference type="EMBL" id="QNN49555.1"/>
    </source>
</evidence>
<sequence length="356" mass="35141">MDRSPAVRGAVRALAVVVVGALGVYLWSFFRGGGSTSSGPPTGKPGGEPSYIVAADDAGAIVLDGQRQTVRGVSRSGGDAWTSTRAFADGDTVVCAGTCPAAVASGGIDALNGLGTPTVTPLNLGGATASYPSAFKSTVVAATGAKSVLVQGDASGSAWVSIGGSRVPAASAQVAVVQGSSGASLVIGSRPDGASVVRSLTAGHDGWVLGAELPAHGFFGCAGAGGRVAFGGDDGVLIAKGGTRTVVPGVKDPSECSFTRSGLVVAQFSAGASATTTTVQVSTSAGKARWTREFQGEARVSANPREDAFVVTDGKTARVYAGDGSLQRTVENVSHAVYLPSGQLVALGTAGGVKWL</sequence>
<evidence type="ECO:0000313" key="3">
    <source>
        <dbReference type="Proteomes" id="UP000515976"/>
    </source>
</evidence>
<dbReference type="RefSeq" id="WP_166099098.1">
    <property type="nucleotide sequence ID" value="NZ_BMMY01000005.1"/>
</dbReference>
<organism evidence="2 3">
    <name type="scientific">Phycicoccus endophyticus</name>
    <dbReference type="NCBI Taxonomy" id="1690220"/>
    <lineage>
        <taxon>Bacteria</taxon>
        <taxon>Bacillati</taxon>
        <taxon>Actinomycetota</taxon>
        <taxon>Actinomycetes</taxon>
        <taxon>Micrococcales</taxon>
        <taxon>Intrasporangiaceae</taxon>
        <taxon>Phycicoccus</taxon>
    </lineage>
</organism>
<name>A0A7G9R1T0_9MICO</name>
<keyword evidence="1" id="KW-0812">Transmembrane</keyword>
<accession>A0A7G9R1T0</accession>
<feature type="transmembrane region" description="Helical" evidence="1">
    <location>
        <begin position="12"/>
        <end position="30"/>
    </location>
</feature>
<gene>
    <name evidence="2" type="ORF">H9L10_15535</name>
</gene>
<keyword evidence="1" id="KW-1133">Transmembrane helix</keyword>
<dbReference type="AlphaFoldDB" id="A0A7G9R1T0"/>
<evidence type="ECO:0008006" key="4">
    <source>
        <dbReference type="Google" id="ProtNLM"/>
    </source>
</evidence>
<dbReference type="EMBL" id="CP060712">
    <property type="protein sequence ID" value="QNN49555.1"/>
    <property type="molecule type" value="Genomic_DNA"/>
</dbReference>
<reference evidence="2 3" key="1">
    <citation type="submission" date="2020-08" db="EMBL/GenBank/DDBJ databases">
        <title>Genome sequence of Phycicoccus endophyticus JCM 31784T.</title>
        <authorList>
            <person name="Hyun D.-W."/>
            <person name="Bae J.-W."/>
        </authorList>
    </citation>
    <scope>NUCLEOTIDE SEQUENCE [LARGE SCALE GENOMIC DNA]</scope>
    <source>
        <strain evidence="2 3">JCM 31784</strain>
    </source>
</reference>
<dbReference type="Proteomes" id="UP000515976">
    <property type="component" value="Chromosome"/>
</dbReference>
<dbReference type="KEGG" id="pei:H9L10_15535"/>
<evidence type="ECO:0000256" key="1">
    <source>
        <dbReference type="SAM" id="Phobius"/>
    </source>
</evidence>
<keyword evidence="3" id="KW-1185">Reference proteome</keyword>
<proteinExistence type="predicted"/>
<keyword evidence="1" id="KW-0472">Membrane</keyword>